<reference evidence="1" key="1">
    <citation type="journal article" date="2014" name="Front. Microbiol.">
        <title>High frequency of phylogenetically diverse reductive dehalogenase-homologous genes in deep subseafloor sedimentary metagenomes.</title>
        <authorList>
            <person name="Kawai M."/>
            <person name="Futagami T."/>
            <person name="Toyoda A."/>
            <person name="Takaki Y."/>
            <person name="Nishi S."/>
            <person name="Hori S."/>
            <person name="Arai W."/>
            <person name="Tsubouchi T."/>
            <person name="Morono Y."/>
            <person name="Uchiyama I."/>
            <person name="Ito T."/>
            <person name="Fujiyama A."/>
            <person name="Inagaki F."/>
            <person name="Takami H."/>
        </authorList>
    </citation>
    <scope>NUCLEOTIDE SEQUENCE</scope>
    <source>
        <strain evidence="1">Expedition CK06-06</strain>
    </source>
</reference>
<organism evidence="1">
    <name type="scientific">marine sediment metagenome</name>
    <dbReference type="NCBI Taxonomy" id="412755"/>
    <lineage>
        <taxon>unclassified sequences</taxon>
        <taxon>metagenomes</taxon>
        <taxon>ecological metagenomes</taxon>
    </lineage>
</organism>
<sequence>GEVVGIQVGGLIGVSSVGAICTNSFWDTETSGTPISEGGTGLTTAQMKAIATFIAAGWDFDDIWAICSGVNSDYPCLLGVTPSCILAPIVPHVINKSYALAREEL</sequence>
<name>X1UG73_9ZZZZ</name>
<protein>
    <submittedName>
        <fullName evidence="1">Uncharacterized protein</fullName>
    </submittedName>
</protein>
<gene>
    <name evidence="1" type="ORF">S12H4_37384</name>
</gene>
<proteinExistence type="predicted"/>
<comment type="caution">
    <text evidence="1">The sequence shown here is derived from an EMBL/GenBank/DDBJ whole genome shotgun (WGS) entry which is preliminary data.</text>
</comment>
<evidence type="ECO:0000313" key="1">
    <source>
        <dbReference type="EMBL" id="GAI98885.1"/>
    </source>
</evidence>
<dbReference type="AlphaFoldDB" id="X1UG73"/>
<dbReference type="EMBL" id="BARW01022390">
    <property type="protein sequence ID" value="GAI98885.1"/>
    <property type="molecule type" value="Genomic_DNA"/>
</dbReference>
<feature type="non-terminal residue" evidence="1">
    <location>
        <position position="1"/>
    </location>
</feature>
<accession>X1UG73</accession>